<keyword evidence="3" id="KW-1185">Reference proteome</keyword>
<keyword evidence="1" id="KW-0472">Membrane</keyword>
<sequence length="190" mass="21715">MKKPWLTFAGLCAVVLAIVMICVIFGSYTSMLRSRNRVHAGKDLMITAWENQVDQIPDLVSRVPGTDAAPTRSRIHDTMEQLQTLLIRFQTPDTPLAPDLVPVFEQAQFRLAKDLDALTRDSGTGHPRVQEIADLYLKTIYATRRYNKEAAYFDSRKKVFPGMFTAKWFHLDDLHFPVIDITCFDPWGLK</sequence>
<reference evidence="2 3" key="1">
    <citation type="journal article" date="2013" name="Genome Announc.">
        <title>Draft Genome Sequence of Desulfotignum phosphitoxidans DSM 13687 Strain FiPS-3.</title>
        <authorList>
            <person name="Poehlein A."/>
            <person name="Daniel R."/>
            <person name="Simeonova D.D."/>
        </authorList>
    </citation>
    <scope>NUCLEOTIDE SEQUENCE [LARGE SCALE GENOMIC DNA]</scope>
    <source>
        <strain evidence="2 3">DSM 13687</strain>
    </source>
</reference>
<protein>
    <submittedName>
        <fullName evidence="2">Putative LemA family protein</fullName>
    </submittedName>
</protein>
<dbReference type="Proteomes" id="UP000014216">
    <property type="component" value="Unassembled WGS sequence"/>
</dbReference>
<accession>S0FZI4</accession>
<keyword evidence="1" id="KW-0812">Transmembrane</keyword>
<evidence type="ECO:0000256" key="1">
    <source>
        <dbReference type="SAM" id="Phobius"/>
    </source>
</evidence>
<evidence type="ECO:0000313" key="3">
    <source>
        <dbReference type="Proteomes" id="UP000014216"/>
    </source>
</evidence>
<dbReference type="OrthoDB" id="5423126at2"/>
<name>S0FZI4_9BACT</name>
<dbReference type="RefSeq" id="WP_006965412.1">
    <property type="nucleotide sequence ID" value="NZ_APJX01000003.1"/>
</dbReference>
<proteinExistence type="predicted"/>
<comment type="caution">
    <text evidence="2">The sequence shown here is derived from an EMBL/GenBank/DDBJ whole genome shotgun (WGS) entry which is preliminary data.</text>
</comment>
<keyword evidence="1" id="KW-1133">Transmembrane helix</keyword>
<evidence type="ECO:0000313" key="2">
    <source>
        <dbReference type="EMBL" id="EMS80075.1"/>
    </source>
</evidence>
<feature type="transmembrane region" description="Helical" evidence="1">
    <location>
        <begin position="6"/>
        <end position="28"/>
    </location>
</feature>
<dbReference type="AlphaFoldDB" id="S0FZI4"/>
<gene>
    <name evidence="2" type="ORF">Dpo_3c02180</name>
</gene>
<dbReference type="EMBL" id="APJX01000003">
    <property type="protein sequence ID" value="EMS80075.1"/>
    <property type="molecule type" value="Genomic_DNA"/>
</dbReference>
<organism evidence="2 3">
    <name type="scientific">Desulfotignum phosphitoxidans DSM 13687</name>
    <dbReference type="NCBI Taxonomy" id="1286635"/>
    <lineage>
        <taxon>Bacteria</taxon>
        <taxon>Pseudomonadati</taxon>
        <taxon>Thermodesulfobacteriota</taxon>
        <taxon>Desulfobacteria</taxon>
        <taxon>Desulfobacterales</taxon>
        <taxon>Desulfobacteraceae</taxon>
        <taxon>Desulfotignum</taxon>
    </lineage>
</organism>